<evidence type="ECO:0008006" key="3">
    <source>
        <dbReference type="Google" id="ProtNLM"/>
    </source>
</evidence>
<dbReference type="RefSeq" id="WP_053000675.1">
    <property type="nucleotide sequence ID" value="NZ_CP006644.1"/>
</dbReference>
<protein>
    <recommendedName>
        <fullName evidence="3">DUF3168 domain-containing protein</fullName>
    </recommendedName>
</protein>
<name>W0ACC6_9SPHN</name>
<evidence type="ECO:0000313" key="2">
    <source>
        <dbReference type="Proteomes" id="UP000018851"/>
    </source>
</evidence>
<dbReference type="InterPro" id="IPR021508">
    <property type="entry name" value="Gp17-like"/>
</dbReference>
<organism evidence="1 2">
    <name type="scientific">Sphingomonas sanxanigenens DSM 19645 = NX02</name>
    <dbReference type="NCBI Taxonomy" id="1123269"/>
    <lineage>
        <taxon>Bacteria</taxon>
        <taxon>Pseudomonadati</taxon>
        <taxon>Pseudomonadota</taxon>
        <taxon>Alphaproteobacteria</taxon>
        <taxon>Sphingomonadales</taxon>
        <taxon>Sphingomonadaceae</taxon>
        <taxon>Sphingomonas</taxon>
    </lineage>
</organism>
<dbReference type="PATRIC" id="fig|1123269.5.peg.3790"/>
<reference evidence="1 2" key="1">
    <citation type="submission" date="2013-07" db="EMBL/GenBank/DDBJ databases">
        <title>Completed genome of Sphingomonas sanxanigenens NX02.</title>
        <authorList>
            <person name="Ma T."/>
            <person name="Huang H."/>
            <person name="Wu M."/>
            <person name="Li X."/>
            <person name="Li G."/>
        </authorList>
    </citation>
    <scope>NUCLEOTIDE SEQUENCE [LARGE SCALE GENOMIC DNA]</scope>
    <source>
        <strain evidence="1 2">NX02</strain>
    </source>
</reference>
<dbReference type="eggNOG" id="ENOG50328VZ">
    <property type="taxonomic scope" value="Bacteria"/>
</dbReference>
<dbReference type="InterPro" id="IPR053745">
    <property type="entry name" value="Viral_Tail_Comp_sf"/>
</dbReference>
<dbReference type="EMBL" id="CP006644">
    <property type="protein sequence ID" value="AHE55534.1"/>
    <property type="molecule type" value="Genomic_DNA"/>
</dbReference>
<accession>W0ACC6</accession>
<dbReference type="STRING" id="1123269.NX02_19370"/>
<dbReference type="Gene3D" id="3.30.2000.30">
    <property type="match status" value="1"/>
</dbReference>
<dbReference type="Pfam" id="PF11367">
    <property type="entry name" value="Tail_completion_gp17"/>
    <property type="match status" value="1"/>
</dbReference>
<dbReference type="AlphaFoldDB" id="W0ACC6"/>
<dbReference type="OrthoDB" id="7510338at2"/>
<keyword evidence="2" id="KW-1185">Reference proteome</keyword>
<sequence length="131" mass="14733">MDMQAALAQRQVDAAPVAALVGRRIHWVTSPQGTPLPRITMQVITEQREQHYKGFFGMQFARVQIDVRAKSYSEAKALADTVIDAVVPAGTFHGVKFRRGIVDRITDFEEKAGNEQVMRRSLDVLLWHSQA</sequence>
<dbReference type="Proteomes" id="UP000018851">
    <property type="component" value="Chromosome"/>
</dbReference>
<dbReference type="HOGENOM" id="CLU_150435_1_0_5"/>
<evidence type="ECO:0000313" key="1">
    <source>
        <dbReference type="EMBL" id="AHE55534.1"/>
    </source>
</evidence>
<proteinExistence type="predicted"/>
<gene>
    <name evidence="1" type="ORF">NX02_19370</name>
</gene>
<dbReference type="KEGG" id="ssan:NX02_19370"/>